<dbReference type="VEuPathDB" id="FungiDB:PSHT_09867"/>
<name>A0A2S4VDR1_9BASI</name>
<accession>A0A2S4VDR1</accession>
<feature type="compositionally biased region" description="Polar residues" evidence="1">
    <location>
        <begin position="100"/>
        <end position="118"/>
    </location>
</feature>
<dbReference type="EMBL" id="PKSM01000145">
    <property type="protein sequence ID" value="POW07618.1"/>
    <property type="molecule type" value="Genomic_DNA"/>
</dbReference>
<protein>
    <submittedName>
        <fullName evidence="2">Uncharacterized protein</fullName>
    </submittedName>
</protein>
<reference evidence="3" key="2">
    <citation type="journal article" date="2018" name="BMC Genomics">
        <title>Genomic insights into host adaptation between the wheat stripe rust pathogen (Puccinia striiformis f. sp. tritici) and the barley stripe rust pathogen (Puccinia striiformis f. sp. hordei).</title>
        <authorList>
            <person name="Xia C."/>
            <person name="Wang M."/>
            <person name="Yin C."/>
            <person name="Cornejo O.E."/>
            <person name="Hulbert S.H."/>
            <person name="Chen X."/>
        </authorList>
    </citation>
    <scope>NUCLEOTIDE SEQUENCE [LARGE SCALE GENOMIC DNA]</scope>
    <source>
        <strain evidence="3">93TX-2</strain>
    </source>
</reference>
<proteinExistence type="predicted"/>
<evidence type="ECO:0000313" key="2">
    <source>
        <dbReference type="EMBL" id="POW07618.1"/>
    </source>
</evidence>
<reference evidence="2 3" key="1">
    <citation type="submission" date="2017-12" db="EMBL/GenBank/DDBJ databases">
        <title>Gene loss provides genomic basis for host adaptation in cereal stripe rust fungi.</title>
        <authorList>
            <person name="Xia C."/>
        </authorList>
    </citation>
    <scope>NUCLEOTIDE SEQUENCE [LARGE SCALE GENOMIC DNA]</scope>
    <source>
        <strain evidence="2 3">93TX-2</strain>
    </source>
</reference>
<dbReference type="Proteomes" id="UP000238274">
    <property type="component" value="Unassembled WGS sequence"/>
</dbReference>
<feature type="region of interest" description="Disordered" evidence="1">
    <location>
        <begin position="96"/>
        <end position="118"/>
    </location>
</feature>
<dbReference type="VEuPathDB" id="FungiDB:PSTT_07914"/>
<dbReference type="AlphaFoldDB" id="A0A2S4VDR1"/>
<gene>
    <name evidence="2" type="ORF">PSHT_09867</name>
</gene>
<evidence type="ECO:0000256" key="1">
    <source>
        <dbReference type="SAM" id="MobiDB-lite"/>
    </source>
</evidence>
<organism evidence="2 3">
    <name type="scientific">Puccinia striiformis</name>
    <dbReference type="NCBI Taxonomy" id="27350"/>
    <lineage>
        <taxon>Eukaryota</taxon>
        <taxon>Fungi</taxon>
        <taxon>Dikarya</taxon>
        <taxon>Basidiomycota</taxon>
        <taxon>Pucciniomycotina</taxon>
        <taxon>Pucciniomycetes</taxon>
        <taxon>Pucciniales</taxon>
        <taxon>Pucciniaceae</taxon>
        <taxon>Puccinia</taxon>
    </lineage>
</organism>
<sequence length="174" mass="19246">MSRARPAPPGRRERLAELDTLITQECQCINTSASRAFNGQPLASNPTDILLDDKTINPDALHHLLRLINRKKVARYGPNTPMVSLFVTHPGPIAPLPATATPSESSNQVPAASSSTQNVEDSSPLTVILKRRRWFYDLTLGAFDEPAADAPPTQRQFERYVRDLYSNQALNVDL</sequence>
<keyword evidence="3" id="KW-1185">Reference proteome</keyword>
<comment type="caution">
    <text evidence="2">The sequence shown here is derived from an EMBL/GenBank/DDBJ whole genome shotgun (WGS) entry which is preliminary data.</text>
</comment>
<reference evidence="3" key="3">
    <citation type="journal article" date="2018" name="Mol. Plant Microbe Interact.">
        <title>Genome sequence resources for the wheat stripe rust pathogen (Puccinia striiformis f. sp. tritici) and the barley stripe rust pathogen (Puccinia striiformis f. sp. hordei).</title>
        <authorList>
            <person name="Xia C."/>
            <person name="Wang M."/>
            <person name="Yin C."/>
            <person name="Cornejo O.E."/>
            <person name="Hulbert S.H."/>
            <person name="Chen X."/>
        </authorList>
    </citation>
    <scope>NUCLEOTIDE SEQUENCE [LARGE SCALE GENOMIC DNA]</scope>
    <source>
        <strain evidence="3">93TX-2</strain>
    </source>
</reference>
<evidence type="ECO:0000313" key="3">
    <source>
        <dbReference type="Proteomes" id="UP000238274"/>
    </source>
</evidence>